<evidence type="ECO:0000256" key="3">
    <source>
        <dbReference type="SAM" id="MobiDB-lite"/>
    </source>
</evidence>
<dbReference type="Pfam" id="PF00646">
    <property type="entry name" value="F-box"/>
    <property type="match status" value="1"/>
</dbReference>
<keyword evidence="2" id="KW-0833">Ubl conjugation pathway</keyword>
<dbReference type="InterPro" id="IPR045048">
    <property type="entry name" value="FBXO31/39"/>
</dbReference>
<comment type="caution">
    <text evidence="5">The sequence shown here is derived from an EMBL/GenBank/DDBJ whole genome shotgun (WGS) entry which is preliminary data.</text>
</comment>
<evidence type="ECO:0000256" key="2">
    <source>
        <dbReference type="ARBA" id="ARBA00022786"/>
    </source>
</evidence>
<sequence length="625" mass="67749">MIAELSDHVFFHIINLLDDIDVVSLGRCCRRCRSLCDSDHDVWRPRCFLYGIESFEGWATSYKALYLGLLVKYGRLLMELHVNQVPRSSSSHVAPNKKEDSEPVARLWYAHDAPFGGLVVAKAEPPAIVLYSVIVHRINGPILGRPFLKVESNMLSPNYIISSRQTDLLRDSVIKQHSDENAAILHREEGILEVGPESGVDVAYSRGQGHGMRNTEQAEWSSGQVQGQEEDVKSEDSYLSAADLGAHIDQNGESSATSDIFREEGSDDDFLSVDESPSQTEELGADAVPGIAESLHHSRAPNPGSAGVNQGESVHHVSICCTDGNAPARRNHVTSATIITDEHGITQGLIVRCSNKCRHMDFEPLLRHTGSLSGQLPQEYGVTVLKEEDPDSVDMEVPDIGLSHAQRMLRFYVIEHARFLSNYYSSGERGHYGSGRLLEGVQDGDLLYCPLKVGGGHNLAGLWRGCYGLHGIEILNFVLEQHPGGLDGLPAGDAPVADTGAAQTTERIADSQDKVPLLLGHKVTGDSNVPAGQISIAMDLSAPHPAPTCAPGTSLRLPPGCATGVDLVPGALKVTSVYRGLGHIAETGFQNDSWVDAEVIILEPFCMGVIWHGLDSFSLFSRLAL</sequence>
<dbReference type="Gene3D" id="1.20.1280.50">
    <property type="match status" value="1"/>
</dbReference>
<reference evidence="5 6" key="1">
    <citation type="submission" date="2017-08" db="EMBL/GenBank/DDBJ databases">
        <title>Acidophilic green algal genome provides insights into adaptation to an acidic environment.</title>
        <authorList>
            <person name="Hirooka S."/>
            <person name="Hirose Y."/>
            <person name="Kanesaki Y."/>
            <person name="Higuchi S."/>
            <person name="Fujiwara T."/>
            <person name="Onuma R."/>
            <person name="Era A."/>
            <person name="Ohbayashi R."/>
            <person name="Uzuka A."/>
            <person name="Nozaki H."/>
            <person name="Yoshikawa H."/>
            <person name="Miyagishima S.Y."/>
        </authorList>
    </citation>
    <scope>NUCLEOTIDE SEQUENCE [LARGE SCALE GENOMIC DNA]</scope>
    <source>
        <strain evidence="5 6">NIES-2499</strain>
    </source>
</reference>
<dbReference type="InterPro" id="IPR036047">
    <property type="entry name" value="F-box-like_dom_sf"/>
</dbReference>
<feature type="domain" description="F-box" evidence="4">
    <location>
        <begin position="1"/>
        <end position="46"/>
    </location>
</feature>
<dbReference type="PANTHER" id="PTHR10706:SF130">
    <property type="entry name" value="F-BOX ONLY PROTEIN 31"/>
    <property type="match status" value="1"/>
</dbReference>
<dbReference type="UniPathway" id="UPA00143"/>
<gene>
    <name evidence="5" type="ORF">CEUSTIGMA_g11317.t1</name>
</gene>
<feature type="region of interest" description="Disordered" evidence="3">
    <location>
        <begin position="202"/>
        <end position="238"/>
    </location>
</feature>
<dbReference type="SUPFAM" id="SSF81383">
    <property type="entry name" value="F-box domain"/>
    <property type="match status" value="1"/>
</dbReference>
<keyword evidence="6" id="KW-1185">Reference proteome</keyword>
<dbReference type="SMART" id="SM00256">
    <property type="entry name" value="FBOX"/>
    <property type="match status" value="1"/>
</dbReference>
<dbReference type="PANTHER" id="PTHR10706">
    <property type="entry name" value="F-BOX FAMILY PROTEIN"/>
    <property type="match status" value="1"/>
</dbReference>
<evidence type="ECO:0000259" key="4">
    <source>
        <dbReference type="PROSITE" id="PS50181"/>
    </source>
</evidence>
<dbReference type="OrthoDB" id="722566at2759"/>
<comment type="pathway">
    <text evidence="1">Protein modification; protein ubiquitination.</text>
</comment>
<evidence type="ECO:0000313" key="6">
    <source>
        <dbReference type="Proteomes" id="UP000232323"/>
    </source>
</evidence>
<organism evidence="5 6">
    <name type="scientific">Chlamydomonas eustigma</name>
    <dbReference type="NCBI Taxonomy" id="1157962"/>
    <lineage>
        <taxon>Eukaryota</taxon>
        <taxon>Viridiplantae</taxon>
        <taxon>Chlorophyta</taxon>
        <taxon>core chlorophytes</taxon>
        <taxon>Chlorophyceae</taxon>
        <taxon>CS clade</taxon>
        <taxon>Chlamydomonadales</taxon>
        <taxon>Chlamydomonadaceae</taxon>
        <taxon>Chlamydomonas</taxon>
    </lineage>
</organism>
<dbReference type="InterPro" id="IPR001810">
    <property type="entry name" value="F-box_dom"/>
</dbReference>
<dbReference type="STRING" id="1157962.A0A250XLX1"/>
<evidence type="ECO:0000313" key="5">
    <source>
        <dbReference type="EMBL" id="GAX83892.1"/>
    </source>
</evidence>
<protein>
    <recommendedName>
        <fullName evidence="4">F-box domain-containing protein</fullName>
    </recommendedName>
</protein>
<dbReference type="Proteomes" id="UP000232323">
    <property type="component" value="Unassembled WGS sequence"/>
</dbReference>
<name>A0A250XLX1_9CHLO</name>
<dbReference type="GO" id="GO:0016567">
    <property type="term" value="P:protein ubiquitination"/>
    <property type="evidence" value="ECO:0007669"/>
    <property type="project" value="UniProtKB-UniPathway"/>
</dbReference>
<dbReference type="EMBL" id="BEGY01000110">
    <property type="protein sequence ID" value="GAX83892.1"/>
    <property type="molecule type" value="Genomic_DNA"/>
</dbReference>
<dbReference type="AlphaFoldDB" id="A0A250XLX1"/>
<evidence type="ECO:0000256" key="1">
    <source>
        <dbReference type="ARBA" id="ARBA00004906"/>
    </source>
</evidence>
<dbReference type="PROSITE" id="PS50181">
    <property type="entry name" value="FBOX"/>
    <property type="match status" value="1"/>
</dbReference>
<proteinExistence type="predicted"/>
<dbReference type="Pfam" id="PF12014">
    <property type="entry name" value="Cyclin_D1_bind"/>
    <property type="match status" value="1"/>
</dbReference>
<accession>A0A250XLX1</accession>
<feature type="compositionally biased region" description="Polar residues" evidence="3">
    <location>
        <begin position="214"/>
        <end position="227"/>
    </location>
</feature>